<proteinExistence type="predicted"/>
<dbReference type="InterPro" id="IPR002878">
    <property type="entry name" value="ChsH2_C"/>
</dbReference>
<dbReference type="PANTHER" id="PTHR34075:SF5">
    <property type="entry name" value="BLR3430 PROTEIN"/>
    <property type="match status" value="1"/>
</dbReference>
<dbReference type="PANTHER" id="PTHR34075">
    <property type="entry name" value="BLR3430 PROTEIN"/>
    <property type="match status" value="1"/>
</dbReference>
<protein>
    <recommendedName>
        <fullName evidence="1">ChsH2 C-terminal OB-fold domain-containing protein</fullName>
    </recommendedName>
</protein>
<dbReference type="InterPro" id="IPR052513">
    <property type="entry name" value="Thioester_dehydratase-like"/>
</dbReference>
<dbReference type="InterPro" id="IPR012340">
    <property type="entry name" value="NA-bd_OB-fold"/>
</dbReference>
<dbReference type="AlphaFoldDB" id="A0A382BSZ3"/>
<feature type="domain" description="ChsH2 C-terminal OB-fold" evidence="1">
    <location>
        <begin position="59"/>
        <end position="121"/>
    </location>
</feature>
<name>A0A382BSZ3_9ZZZZ</name>
<organism evidence="2">
    <name type="scientific">marine metagenome</name>
    <dbReference type="NCBI Taxonomy" id="408172"/>
    <lineage>
        <taxon>unclassified sequences</taxon>
        <taxon>metagenomes</taxon>
        <taxon>ecological metagenomes</taxon>
    </lineage>
</organism>
<sequence>MSEEAKVEGPLPVVDWLKGAGTNDPYLEAHKCGACGAVFLGERANCSSCGARDQMSTERLSNKGKLYSYSIVHRSFPGIDVPYISAIVDLDGGGTVKGNLINIDPDPANLDFDMPVEVVFDDALGRKDKDGNSYISYFFQPAA</sequence>
<dbReference type="SUPFAM" id="SSF50249">
    <property type="entry name" value="Nucleic acid-binding proteins"/>
    <property type="match status" value="1"/>
</dbReference>
<evidence type="ECO:0000259" key="1">
    <source>
        <dbReference type="Pfam" id="PF01796"/>
    </source>
</evidence>
<reference evidence="2" key="1">
    <citation type="submission" date="2018-05" db="EMBL/GenBank/DDBJ databases">
        <authorList>
            <person name="Lanie J.A."/>
            <person name="Ng W.-L."/>
            <person name="Kazmierczak K.M."/>
            <person name="Andrzejewski T.M."/>
            <person name="Davidsen T.M."/>
            <person name="Wayne K.J."/>
            <person name="Tettelin H."/>
            <person name="Glass J.I."/>
            <person name="Rusch D."/>
            <person name="Podicherti R."/>
            <person name="Tsui H.-C.T."/>
            <person name="Winkler M.E."/>
        </authorList>
    </citation>
    <scope>NUCLEOTIDE SEQUENCE</scope>
</reference>
<evidence type="ECO:0000313" key="2">
    <source>
        <dbReference type="EMBL" id="SVB16193.1"/>
    </source>
</evidence>
<gene>
    <name evidence="2" type="ORF">METZ01_LOCUS169047</name>
</gene>
<accession>A0A382BSZ3</accession>
<dbReference type="Pfam" id="PF01796">
    <property type="entry name" value="OB_ChsH2_C"/>
    <property type="match status" value="1"/>
</dbReference>
<dbReference type="EMBL" id="UINC01030949">
    <property type="protein sequence ID" value="SVB16193.1"/>
    <property type="molecule type" value="Genomic_DNA"/>
</dbReference>